<keyword evidence="1" id="KW-0175">Coiled coil</keyword>
<dbReference type="Proteomes" id="UP000095281">
    <property type="component" value="Unplaced"/>
</dbReference>
<proteinExistence type="predicted"/>
<name>A0A1I8AZC4_MELHA</name>
<dbReference type="AlphaFoldDB" id="A0A1I8AZC4"/>
<feature type="coiled-coil region" evidence="1">
    <location>
        <begin position="896"/>
        <end position="978"/>
    </location>
</feature>
<organism evidence="2 3">
    <name type="scientific">Meloidogyne hapla</name>
    <name type="common">Root-knot nematode worm</name>
    <dbReference type="NCBI Taxonomy" id="6305"/>
    <lineage>
        <taxon>Eukaryota</taxon>
        <taxon>Metazoa</taxon>
        <taxon>Ecdysozoa</taxon>
        <taxon>Nematoda</taxon>
        <taxon>Chromadorea</taxon>
        <taxon>Rhabditida</taxon>
        <taxon>Tylenchina</taxon>
        <taxon>Tylenchomorpha</taxon>
        <taxon>Tylenchoidea</taxon>
        <taxon>Meloidogynidae</taxon>
        <taxon>Meloidogyninae</taxon>
        <taxon>Meloidogyne</taxon>
    </lineage>
</organism>
<feature type="coiled-coil region" evidence="1">
    <location>
        <begin position="110"/>
        <end position="227"/>
    </location>
</feature>
<sequence>MTTYLMLFLMQKHQKIKKWAGPSNSSITENGISRLLAGLDEGGTGPLVEAIELGDLEQMQYWYSLLSEVSVDELLDAVEGKNLSVEDLYGIFRAVHLLMQWEHTQSNELKEIVEREVVNAAEQEQKWEAERETLQNELISLQEQRNTASTSLNVNNLHEAFRAEIDALAEENLQLKRKSNELEKELNEQREKANNLEIRALGIERERTLLANNQTQLEENIRELHRRLSTKSESIQRDQKWESSKLKQRDEQALILSEQVRELAAQNDELRAEADRLSQALEQATELVKENAIRFSEFDEQLSEAEHQIKAMGNDNRELRELIENKEMEAKNKVDAAELDNRQLAELLQTKDALIERLRNQIQNQKLEIEQFRLSTEIETEPDIHQKELELDNLRQELIAATETAKRLFGNGMTEDFVNNELTINDTNNELRIRLIQMDQELIRSEKKYLEEQRHQVELEELLQQKELENVRLMADCQRYRKIAFGDRALEMKKIERQLNFRDKQIQKLRKKCSELYLEVESLNENITGKGESFVMKEDVPLKEDKTEKIKELEIIEEENQEKEIKELEEQKEEEEEEYAIELMEDEEEEKKSEFIKKEIERPKQLKRKRLSREKLIEESTTISALSTEIGLLLEEIEEKNKEIKNLEKLYEERGHYLIESKKSEENIRKELNSLKEILLFGNQNEKEEYKDPLEELDNLDNGNNIFDEIRSREHLESLEIENVELKRFVENLSQTGNEKERRMTEESRRLLYLAIREGKLERRVKISARLRQSMCEELCQMRNRLNRLLTGEESRSRQLALENEAKIFELARLQNALLHSVPLNEYNRLLRQHKKILKERFLTSSPDIGYYSATNSSLKTNSEDEEELEELNKINISKSGILNNGNNINEILLKIKKLEEINEILIGQNESLKAEKRKTEIELNEMNAFLDDLENETELKSMIANIERRFLQAIREQFDATEERESLQNELKRIERKFR</sequence>
<dbReference type="OMA" id="KQQRQNW"/>
<keyword evidence="2" id="KW-1185">Reference proteome</keyword>
<dbReference type="WBParaSite" id="MhA1_Contig1158.frz3.gene10">
    <property type="protein sequence ID" value="MhA1_Contig1158.frz3.gene10"/>
    <property type="gene ID" value="MhA1_Contig1158.frz3.gene10"/>
</dbReference>
<evidence type="ECO:0000313" key="3">
    <source>
        <dbReference type="WBParaSite" id="MhA1_Contig1158.frz3.gene10"/>
    </source>
</evidence>
<evidence type="ECO:0000256" key="1">
    <source>
        <dbReference type="SAM" id="Coils"/>
    </source>
</evidence>
<accession>A0A1I8AZC4</accession>
<protein>
    <submittedName>
        <fullName evidence="3">Uncharacterized protein</fullName>
    </submittedName>
</protein>
<reference evidence="3" key="1">
    <citation type="submission" date="2016-11" db="UniProtKB">
        <authorList>
            <consortium name="WormBaseParasite"/>
        </authorList>
    </citation>
    <scope>IDENTIFICATION</scope>
</reference>
<feature type="coiled-coil region" evidence="1">
    <location>
        <begin position="623"/>
        <end position="654"/>
    </location>
</feature>
<feature type="coiled-coil region" evidence="1">
    <location>
        <begin position="253"/>
        <end position="589"/>
    </location>
</feature>
<evidence type="ECO:0000313" key="2">
    <source>
        <dbReference type="Proteomes" id="UP000095281"/>
    </source>
</evidence>